<dbReference type="Proteomes" id="UP001201701">
    <property type="component" value="Unassembled WGS sequence"/>
</dbReference>
<name>A0ABS9QLE0_9HYPH</name>
<gene>
    <name evidence="2" type="ORF">L4923_24685</name>
</gene>
<sequence length="49" mass="5644">MFANEMWLLLLTVGPIVLAGFLAFALLTRRRKSPAEQHKQDAATRKLYR</sequence>
<keyword evidence="1" id="KW-0472">Membrane</keyword>
<comment type="caution">
    <text evidence="2">The sequence shown here is derived from an EMBL/GenBank/DDBJ whole genome shotgun (WGS) entry which is preliminary data.</text>
</comment>
<accession>A0ABS9QLE0</accession>
<feature type="transmembrane region" description="Helical" evidence="1">
    <location>
        <begin position="6"/>
        <end position="27"/>
    </location>
</feature>
<organism evidence="2 3">
    <name type="scientific">Mesorhizobium retamae</name>
    <dbReference type="NCBI Taxonomy" id="2912854"/>
    <lineage>
        <taxon>Bacteria</taxon>
        <taxon>Pseudomonadati</taxon>
        <taxon>Pseudomonadota</taxon>
        <taxon>Alphaproteobacteria</taxon>
        <taxon>Hyphomicrobiales</taxon>
        <taxon>Phyllobacteriaceae</taxon>
        <taxon>Mesorhizobium</taxon>
    </lineage>
</organism>
<evidence type="ECO:0000256" key="1">
    <source>
        <dbReference type="SAM" id="Phobius"/>
    </source>
</evidence>
<evidence type="ECO:0000313" key="2">
    <source>
        <dbReference type="EMBL" id="MCG7508242.1"/>
    </source>
</evidence>
<dbReference type="EMBL" id="JAKREW010000037">
    <property type="protein sequence ID" value="MCG7508242.1"/>
    <property type="molecule type" value="Genomic_DNA"/>
</dbReference>
<reference evidence="2 3" key="1">
    <citation type="submission" date="2022-02" db="EMBL/GenBank/DDBJ databases">
        <title>Draft genome sequence of Mezorhizobium retamae strain IRAMC:0171 isolated from Retama raetam nodules.</title>
        <authorList>
            <person name="Bengaied R."/>
            <person name="Sbissi I."/>
            <person name="Huber K."/>
            <person name="Ghodbane F."/>
            <person name="Nouioui I."/>
            <person name="Tarhouni M."/>
            <person name="Gtari M."/>
        </authorList>
    </citation>
    <scope>NUCLEOTIDE SEQUENCE [LARGE SCALE GENOMIC DNA]</scope>
    <source>
        <strain evidence="2 3">IRAMC:0171</strain>
    </source>
</reference>
<keyword evidence="1" id="KW-1133">Transmembrane helix</keyword>
<evidence type="ECO:0008006" key="4">
    <source>
        <dbReference type="Google" id="ProtNLM"/>
    </source>
</evidence>
<keyword evidence="3" id="KW-1185">Reference proteome</keyword>
<dbReference type="RefSeq" id="WP_239369758.1">
    <property type="nucleotide sequence ID" value="NZ_JAKREW010000037.1"/>
</dbReference>
<proteinExistence type="predicted"/>
<protein>
    <recommendedName>
        <fullName evidence="4">LPXTG cell wall anchor domain-containing protein</fullName>
    </recommendedName>
</protein>
<evidence type="ECO:0000313" key="3">
    <source>
        <dbReference type="Proteomes" id="UP001201701"/>
    </source>
</evidence>
<keyword evidence="1" id="KW-0812">Transmembrane</keyword>